<protein>
    <recommendedName>
        <fullName evidence="5">Secreted protein</fullName>
    </recommendedName>
</protein>
<keyword evidence="4" id="KW-1185">Reference proteome</keyword>
<dbReference type="InterPro" id="IPR020301">
    <property type="entry name" value="Mrx7"/>
</dbReference>
<dbReference type="InParanoid" id="A0A507AN77"/>
<reference evidence="3 4" key="1">
    <citation type="submission" date="2019-06" db="EMBL/GenBank/DDBJ databases">
        <title>Draft genome sequence of the filamentous fungus Phialemoniopsis curvata isolated from diesel fuel.</title>
        <authorList>
            <person name="Varaljay V.A."/>
            <person name="Lyon W.J."/>
            <person name="Crouch A.L."/>
            <person name="Drake C.E."/>
            <person name="Hollomon J.M."/>
            <person name="Nadeau L.J."/>
            <person name="Nunn H.S."/>
            <person name="Stevenson B.S."/>
            <person name="Bojanowski C.L."/>
            <person name="Crookes-Goodson W.J."/>
        </authorList>
    </citation>
    <scope>NUCLEOTIDE SEQUENCE [LARGE SCALE GENOMIC DNA]</scope>
    <source>
        <strain evidence="3 4">D216</strain>
    </source>
</reference>
<feature type="signal peptide" evidence="2">
    <location>
        <begin position="1"/>
        <end position="24"/>
    </location>
</feature>
<dbReference type="GeneID" id="41978077"/>
<name>A0A507AN77_9PEZI</name>
<organism evidence="3 4">
    <name type="scientific">Thyridium curvatum</name>
    <dbReference type="NCBI Taxonomy" id="1093900"/>
    <lineage>
        <taxon>Eukaryota</taxon>
        <taxon>Fungi</taxon>
        <taxon>Dikarya</taxon>
        <taxon>Ascomycota</taxon>
        <taxon>Pezizomycotina</taxon>
        <taxon>Sordariomycetes</taxon>
        <taxon>Sordariomycetidae</taxon>
        <taxon>Thyridiales</taxon>
        <taxon>Thyridiaceae</taxon>
        <taxon>Thyridium</taxon>
    </lineage>
</organism>
<dbReference type="EMBL" id="SKBQ01000087">
    <property type="protein sequence ID" value="TPX07734.1"/>
    <property type="molecule type" value="Genomic_DNA"/>
</dbReference>
<dbReference type="OrthoDB" id="4138121at2759"/>
<feature type="chain" id="PRO_5021490793" description="Secreted protein" evidence="2">
    <location>
        <begin position="25"/>
        <end position="99"/>
    </location>
</feature>
<dbReference type="Pfam" id="PF10906">
    <property type="entry name" value="Mrx7"/>
    <property type="match status" value="1"/>
</dbReference>
<evidence type="ECO:0000256" key="1">
    <source>
        <dbReference type="SAM" id="MobiDB-lite"/>
    </source>
</evidence>
<feature type="region of interest" description="Disordered" evidence="1">
    <location>
        <begin position="76"/>
        <end position="99"/>
    </location>
</feature>
<dbReference type="Proteomes" id="UP000319257">
    <property type="component" value="Unassembled WGS sequence"/>
</dbReference>
<dbReference type="RefSeq" id="XP_030989445.1">
    <property type="nucleotide sequence ID" value="XM_031133269.1"/>
</dbReference>
<gene>
    <name evidence="3" type="ORF">E0L32_010630</name>
</gene>
<evidence type="ECO:0000313" key="4">
    <source>
        <dbReference type="Proteomes" id="UP000319257"/>
    </source>
</evidence>
<accession>A0A507AN77</accession>
<evidence type="ECO:0008006" key="5">
    <source>
        <dbReference type="Google" id="ProtNLM"/>
    </source>
</evidence>
<dbReference type="AlphaFoldDB" id="A0A507AN77"/>
<comment type="caution">
    <text evidence="3">The sequence shown here is derived from an EMBL/GenBank/DDBJ whole genome shotgun (WGS) entry which is preliminary data.</text>
</comment>
<sequence length="99" mass="11189">MAPWNLFVRTLLLCETAIVNRILASPGFHRAVGRIHRRVEDYRFGRNPHEPLRPGEATEEPNVTRSGFLGHFVDELKNQIRGTPTNPPPSSGPPSRPKR</sequence>
<evidence type="ECO:0000256" key="2">
    <source>
        <dbReference type="SAM" id="SignalP"/>
    </source>
</evidence>
<feature type="compositionally biased region" description="Pro residues" evidence="1">
    <location>
        <begin position="85"/>
        <end position="99"/>
    </location>
</feature>
<evidence type="ECO:0000313" key="3">
    <source>
        <dbReference type="EMBL" id="TPX07734.1"/>
    </source>
</evidence>
<keyword evidence="2" id="KW-0732">Signal</keyword>
<proteinExistence type="predicted"/>